<dbReference type="OrthoDB" id="5144898at2"/>
<dbReference type="EMBL" id="RQZG01000015">
    <property type="protein sequence ID" value="RRD03882.1"/>
    <property type="molecule type" value="Genomic_DNA"/>
</dbReference>
<comment type="caution">
    <text evidence="1">The sequence shown here is derived from an EMBL/GenBank/DDBJ whole genome shotgun (WGS) entry which is preliminary data.</text>
</comment>
<name>A0A3P1T307_9ACTN</name>
<proteinExistence type="predicted"/>
<dbReference type="AlphaFoldDB" id="A0A3P1T307"/>
<gene>
    <name evidence="1" type="ORF">EII34_11890</name>
</gene>
<dbReference type="Proteomes" id="UP000280819">
    <property type="component" value="Unassembled WGS sequence"/>
</dbReference>
<sequence>MVKHSLPQDLRNDLAARLGEEPRLLAWARGEHDQWVAASRREFAHLRDGAWQVWPWEKILGGGWRKDPGVLHWYTAEGQWECPITRPGELPAVFRERVQASTVMSASHDVPGGSVTLTARRAPGTDDPVEWLASASGEVELTDPSIAALVVTETDRLRTEYGL</sequence>
<organism evidence="1 2">
    <name type="scientific">Arachnia propionica</name>
    <dbReference type="NCBI Taxonomy" id="1750"/>
    <lineage>
        <taxon>Bacteria</taxon>
        <taxon>Bacillati</taxon>
        <taxon>Actinomycetota</taxon>
        <taxon>Actinomycetes</taxon>
        <taxon>Propionibacteriales</taxon>
        <taxon>Propionibacteriaceae</taxon>
        <taxon>Arachnia</taxon>
    </lineage>
</organism>
<reference evidence="1 2" key="1">
    <citation type="submission" date="2018-11" db="EMBL/GenBank/DDBJ databases">
        <title>Genomes From Bacteria Associated with the Canine Oral Cavity: a Test Case for Automated Genome-Based Taxonomic Assignment.</title>
        <authorList>
            <person name="Coil D.A."/>
            <person name="Jospin G."/>
            <person name="Darling A.E."/>
            <person name="Wallis C."/>
            <person name="Davis I.J."/>
            <person name="Harris S."/>
            <person name="Eisen J.A."/>
            <person name="Holcombe L.J."/>
            <person name="O'Flynn C."/>
        </authorList>
    </citation>
    <scope>NUCLEOTIDE SEQUENCE [LARGE SCALE GENOMIC DNA]</scope>
    <source>
        <strain evidence="1 2">OH887_COT-365</strain>
    </source>
</reference>
<evidence type="ECO:0000313" key="1">
    <source>
        <dbReference type="EMBL" id="RRD03882.1"/>
    </source>
</evidence>
<accession>A0A3P1T307</accession>
<dbReference type="RefSeq" id="WP_124845386.1">
    <property type="nucleotide sequence ID" value="NZ_JAUNKP010000031.1"/>
</dbReference>
<evidence type="ECO:0000313" key="2">
    <source>
        <dbReference type="Proteomes" id="UP000280819"/>
    </source>
</evidence>
<protein>
    <submittedName>
        <fullName evidence="1">Uncharacterized protein</fullName>
    </submittedName>
</protein>